<evidence type="ECO:0000313" key="11">
    <source>
        <dbReference type="Proteomes" id="UP000295807"/>
    </source>
</evidence>
<evidence type="ECO:0000256" key="2">
    <source>
        <dbReference type="ARBA" id="ARBA00022598"/>
    </source>
</evidence>
<keyword evidence="2 7" id="KW-0436">Ligase</keyword>
<evidence type="ECO:0000256" key="5">
    <source>
        <dbReference type="ARBA" id="ARBA00022917"/>
    </source>
</evidence>
<organism evidence="10 11">
    <name type="scientific">Anseongella ginsenosidimutans</name>
    <dbReference type="NCBI Taxonomy" id="496056"/>
    <lineage>
        <taxon>Bacteria</taxon>
        <taxon>Pseudomonadati</taxon>
        <taxon>Bacteroidota</taxon>
        <taxon>Sphingobacteriia</taxon>
        <taxon>Sphingobacteriales</taxon>
        <taxon>Sphingobacteriaceae</taxon>
        <taxon>Anseongella</taxon>
    </lineage>
</organism>
<evidence type="ECO:0000313" key="10">
    <source>
        <dbReference type="EMBL" id="TCS86078.1"/>
    </source>
</evidence>
<feature type="domain" description="Aminoacyl-transfer RNA synthetases class-II family profile" evidence="9">
    <location>
        <begin position="129"/>
        <end position="504"/>
    </location>
</feature>
<dbReference type="Pfam" id="PF00152">
    <property type="entry name" value="tRNA-synt_2"/>
    <property type="match status" value="1"/>
</dbReference>
<feature type="coiled-coil region" evidence="8">
    <location>
        <begin position="297"/>
        <end position="355"/>
    </location>
</feature>
<dbReference type="Gene3D" id="2.40.50.140">
    <property type="entry name" value="Nucleic acid-binding proteins"/>
    <property type="match status" value="1"/>
</dbReference>
<dbReference type="GO" id="GO:0006421">
    <property type="term" value="P:asparaginyl-tRNA aminoacylation"/>
    <property type="evidence" value="ECO:0007669"/>
    <property type="project" value="UniProtKB-UniRule"/>
</dbReference>
<evidence type="ECO:0000256" key="4">
    <source>
        <dbReference type="ARBA" id="ARBA00022840"/>
    </source>
</evidence>
<keyword evidence="4 7" id="KW-0067">ATP-binding</keyword>
<dbReference type="PANTHER" id="PTHR22594">
    <property type="entry name" value="ASPARTYL/LYSYL-TRNA SYNTHETASE"/>
    <property type="match status" value="1"/>
</dbReference>
<dbReference type="GO" id="GO:0003676">
    <property type="term" value="F:nucleic acid binding"/>
    <property type="evidence" value="ECO:0007669"/>
    <property type="project" value="InterPro"/>
</dbReference>
<dbReference type="OrthoDB" id="9802326at2"/>
<dbReference type="GO" id="GO:0004816">
    <property type="term" value="F:asparagine-tRNA ligase activity"/>
    <property type="evidence" value="ECO:0007669"/>
    <property type="project" value="UniProtKB-UniRule"/>
</dbReference>
<sequence length="504" mass="57821">MAFIEQLAAVEGQTVTLRGWVANKRSSKGLVFIILRDGTGLCQCVADASKLNEEAFSLADKLTQESSVEITGKICRDERQVGGYELRVSDLKVYQLAQDYPITKKAHGVEFLMDNRHLWLRSNRQWAIMRIRNRIIQAIHRFFQERGFIEMDSPIFTGNAAEGTTTLFETDFYDEKAYLAQTGQLYGEAMAMAMGRIYTFGPTFRAEKSKTRRHLSEFWMIEPEIAFCDLDMNMDLIEEFLRYVVEAILEECPEELELLERNIEKLKNVRKPFPRMSYTDAVKIIRGEKDVNGRNSIKTLENDLAELRQRITDIQAEVAEREAKIKAPGMKKGEINFNQNKIAGLKNELKDLEESSKNIPQWIESAKAFEHGNDFGGSDETVLTRLFDSPVMVYNWPAGIKAFYMKRANDPDYVKGVDVLAPEGYGEIVGGSEREDNLDLLVERIKDEGLPMEAFEWYLDLRRYGSVPHSGFGLGLERLVAWICKLPHVRETIPFPRMYGRLFP</sequence>
<dbReference type="PROSITE" id="PS50862">
    <property type="entry name" value="AA_TRNA_LIGASE_II"/>
    <property type="match status" value="1"/>
</dbReference>
<dbReference type="AlphaFoldDB" id="A0A4R3KR73"/>
<comment type="subunit">
    <text evidence="7">Homodimer.</text>
</comment>
<dbReference type="PANTHER" id="PTHR22594:SF34">
    <property type="entry name" value="ASPARAGINE--TRNA LIGASE, MITOCHONDRIAL-RELATED"/>
    <property type="match status" value="1"/>
</dbReference>
<keyword evidence="5 7" id="KW-0648">Protein biosynthesis</keyword>
<reference evidence="10 11" key="1">
    <citation type="submission" date="2019-03" db="EMBL/GenBank/DDBJ databases">
        <title>Genomic Encyclopedia of Type Strains, Phase IV (KMG-IV): sequencing the most valuable type-strain genomes for metagenomic binning, comparative biology and taxonomic classification.</title>
        <authorList>
            <person name="Goeker M."/>
        </authorList>
    </citation>
    <scope>NUCLEOTIDE SEQUENCE [LARGE SCALE GENOMIC DNA]</scope>
    <source>
        <strain evidence="10 11">DSM 21100</strain>
    </source>
</reference>
<dbReference type="Proteomes" id="UP000295807">
    <property type="component" value="Unassembled WGS sequence"/>
</dbReference>
<comment type="caution">
    <text evidence="10">The sequence shown here is derived from an EMBL/GenBank/DDBJ whole genome shotgun (WGS) entry which is preliminary data.</text>
</comment>
<dbReference type="Pfam" id="PF01336">
    <property type="entry name" value="tRNA_anti-codon"/>
    <property type="match status" value="1"/>
</dbReference>
<dbReference type="InterPro" id="IPR004365">
    <property type="entry name" value="NA-bd_OB_tRNA"/>
</dbReference>
<dbReference type="InterPro" id="IPR012340">
    <property type="entry name" value="NA-bd_OB-fold"/>
</dbReference>
<dbReference type="GO" id="GO:0005524">
    <property type="term" value="F:ATP binding"/>
    <property type="evidence" value="ECO:0007669"/>
    <property type="project" value="UniProtKB-UniRule"/>
</dbReference>
<dbReference type="EC" id="6.1.1.22" evidence="7"/>
<proteinExistence type="inferred from homology"/>
<gene>
    <name evidence="7" type="primary">asnS</name>
    <name evidence="10" type="ORF">EDD80_109107</name>
</gene>
<dbReference type="Gene3D" id="3.30.930.10">
    <property type="entry name" value="Bira Bifunctional Protein, Domain 2"/>
    <property type="match status" value="1"/>
</dbReference>
<keyword evidence="11" id="KW-1185">Reference proteome</keyword>
<dbReference type="InterPro" id="IPR006195">
    <property type="entry name" value="aa-tRNA-synth_II"/>
</dbReference>
<dbReference type="HAMAP" id="MF_00534">
    <property type="entry name" value="Asn_tRNA_synth"/>
    <property type="match status" value="1"/>
</dbReference>
<keyword evidence="8" id="KW-0175">Coiled coil</keyword>
<keyword evidence="6 7" id="KW-0030">Aminoacyl-tRNA synthetase</keyword>
<dbReference type="CDD" id="cd04323">
    <property type="entry name" value="AsnRS_cyto_like_N"/>
    <property type="match status" value="1"/>
</dbReference>
<evidence type="ECO:0000256" key="3">
    <source>
        <dbReference type="ARBA" id="ARBA00022741"/>
    </source>
</evidence>
<accession>A0A4R3KR73</accession>
<evidence type="ECO:0000256" key="1">
    <source>
        <dbReference type="ARBA" id="ARBA00008226"/>
    </source>
</evidence>
<dbReference type="InterPro" id="IPR045864">
    <property type="entry name" value="aa-tRNA-synth_II/BPL/LPL"/>
</dbReference>
<evidence type="ECO:0000256" key="7">
    <source>
        <dbReference type="HAMAP-Rule" id="MF_00534"/>
    </source>
</evidence>
<dbReference type="PRINTS" id="PR01042">
    <property type="entry name" value="TRNASYNTHASP"/>
</dbReference>
<dbReference type="InterPro" id="IPR004364">
    <property type="entry name" value="Aa-tRNA-synt_II"/>
</dbReference>
<dbReference type="RefSeq" id="WP_132129884.1">
    <property type="nucleotide sequence ID" value="NZ_CP042432.1"/>
</dbReference>
<evidence type="ECO:0000256" key="6">
    <source>
        <dbReference type="ARBA" id="ARBA00023146"/>
    </source>
</evidence>
<dbReference type="CDD" id="cd00776">
    <property type="entry name" value="AsxRS_core"/>
    <property type="match status" value="1"/>
</dbReference>
<dbReference type="SUPFAM" id="SSF50249">
    <property type="entry name" value="Nucleic acid-binding proteins"/>
    <property type="match status" value="1"/>
</dbReference>
<name>A0A4R3KR73_9SPHI</name>
<keyword evidence="7" id="KW-0963">Cytoplasm</keyword>
<keyword evidence="3 7" id="KW-0547">Nucleotide-binding</keyword>
<dbReference type="GO" id="GO:0005737">
    <property type="term" value="C:cytoplasm"/>
    <property type="evidence" value="ECO:0007669"/>
    <property type="project" value="UniProtKB-SubCell"/>
</dbReference>
<evidence type="ECO:0000259" key="9">
    <source>
        <dbReference type="PROSITE" id="PS50862"/>
    </source>
</evidence>
<dbReference type="SUPFAM" id="SSF55681">
    <property type="entry name" value="Class II aaRS and biotin synthetases"/>
    <property type="match status" value="1"/>
</dbReference>
<comment type="catalytic activity">
    <reaction evidence="7">
        <text>tRNA(Asn) + L-asparagine + ATP = L-asparaginyl-tRNA(Asn) + AMP + diphosphate + H(+)</text>
        <dbReference type="Rhea" id="RHEA:11180"/>
        <dbReference type="Rhea" id="RHEA-COMP:9659"/>
        <dbReference type="Rhea" id="RHEA-COMP:9674"/>
        <dbReference type="ChEBI" id="CHEBI:15378"/>
        <dbReference type="ChEBI" id="CHEBI:30616"/>
        <dbReference type="ChEBI" id="CHEBI:33019"/>
        <dbReference type="ChEBI" id="CHEBI:58048"/>
        <dbReference type="ChEBI" id="CHEBI:78442"/>
        <dbReference type="ChEBI" id="CHEBI:78515"/>
        <dbReference type="ChEBI" id="CHEBI:456215"/>
        <dbReference type="EC" id="6.1.1.22"/>
    </reaction>
</comment>
<comment type="similarity">
    <text evidence="1 7">Belongs to the class-II aminoacyl-tRNA synthetase family.</text>
</comment>
<dbReference type="InterPro" id="IPR002312">
    <property type="entry name" value="Asp/Asn-tRNA-synth_IIb"/>
</dbReference>
<protein>
    <recommendedName>
        <fullName evidence="7">Asparagine--tRNA ligase</fullName>
        <ecNumber evidence="7">6.1.1.22</ecNumber>
    </recommendedName>
    <alternativeName>
        <fullName evidence="7">Asparaginyl-tRNA synthetase</fullName>
        <shortName evidence="7">AsnRS</shortName>
    </alternativeName>
</protein>
<evidence type="ECO:0000256" key="8">
    <source>
        <dbReference type="SAM" id="Coils"/>
    </source>
</evidence>
<comment type="subcellular location">
    <subcellularLocation>
        <location evidence="7">Cytoplasm</location>
    </subcellularLocation>
</comment>
<dbReference type="EMBL" id="SMAD01000009">
    <property type="protein sequence ID" value="TCS86078.1"/>
    <property type="molecule type" value="Genomic_DNA"/>
</dbReference>
<dbReference type="InterPro" id="IPR004522">
    <property type="entry name" value="Asn-tRNA-ligase"/>
</dbReference>